<dbReference type="PANTHER" id="PTHR43537">
    <property type="entry name" value="TRANSCRIPTIONAL REGULATOR, GNTR FAMILY"/>
    <property type="match status" value="1"/>
</dbReference>
<dbReference type="EMBL" id="NAEP01000046">
    <property type="protein sequence ID" value="PDQ34766.1"/>
    <property type="molecule type" value="Genomic_DNA"/>
</dbReference>
<evidence type="ECO:0000313" key="5">
    <source>
        <dbReference type="EMBL" id="PDQ34766.1"/>
    </source>
</evidence>
<organism evidence="5 6">
    <name type="scientific">Candidatus Lumbricidiphila eiseniae</name>
    <dbReference type="NCBI Taxonomy" id="1969409"/>
    <lineage>
        <taxon>Bacteria</taxon>
        <taxon>Bacillati</taxon>
        <taxon>Actinomycetota</taxon>
        <taxon>Actinomycetes</taxon>
        <taxon>Micrococcales</taxon>
        <taxon>Microbacteriaceae</taxon>
        <taxon>Candidatus Lumbricidiphila</taxon>
    </lineage>
</organism>
<dbReference type="SUPFAM" id="SSF46785">
    <property type="entry name" value="Winged helix' DNA-binding domain"/>
    <property type="match status" value="1"/>
</dbReference>
<dbReference type="InterPro" id="IPR036390">
    <property type="entry name" value="WH_DNA-bd_sf"/>
</dbReference>
<dbReference type="CDD" id="cd07377">
    <property type="entry name" value="WHTH_GntR"/>
    <property type="match status" value="1"/>
</dbReference>
<dbReference type="InterPro" id="IPR011711">
    <property type="entry name" value="GntR_C"/>
</dbReference>
<dbReference type="InterPro" id="IPR000524">
    <property type="entry name" value="Tscrpt_reg_HTH_GntR"/>
</dbReference>
<evidence type="ECO:0000256" key="2">
    <source>
        <dbReference type="ARBA" id="ARBA00023125"/>
    </source>
</evidence>
<keyword evidence="1" id="KW-0805">Transcription regulation</keyword>
<feature type="domain" description="HTH gntR-type" evidence="4">
    <location>
        <begin position="1"/>
        <end position="69"/>
    </location>
</feature>
<gene>
    <name evidence="5" type="ORF">B5766_09715</name>
</gene>
<sequence length="246" mass="26932">MAVTDEAILRIKEMIVSGDLAPGDRLPPEKELSERLGLSRSSLREAVKALEVIRILDVRRGDGTYVTSLEPELLLEALSFVVDLHDDESVLETFAVRRILEPAAAALAARRAGAETAARLRQFLAKTSEQNDVTALVTHDIEFHHTIAQASGNRYLTGLIESMSSRTIRARVWRGITQDGAANRTIAEHATIANALAEGDSELVAALMFTHIAGIETWLRTAATHASSLTFTNRQTPTPARENWTL</sequence>
<dbReference type="Pfam" id="PF00392">
    <property type="entry name" value="GntR"/>
    <property type="match status" value="1"/>
</dbReference>
<dbReference type="InterPro" id="IPR008920">
    <property type="entry name" value="TF_FadR/GntR_C"/>
</dbReference>
<evidence type="ECO:0000313" key="6">
    <source>
        <dbReference type="Proteomes" id="UP000219994"/>
    </source>
</evidence>
<name>A0A2A6FQ97_9MICO</name>
<dbReference type="Gene3D" id="1.10.10.10">
    <property type="entry name" value="Winged helix-like DNA-binding domain superfamily/Winged helix DNA-binding domain"/>
    <property type="match status" value="1"/>
</dbReference>
<dbReference type="PROSITE" id="PS50949">
    <property type="entry name" value="HTH_GNTR"/>
    <property type="match status" value="1"/>
</dbReference>
<dbReference type="Pfam" id="PF07729">
    <property type="entry name" value="FCD"/>
    <property type="match status" value="1"/>
</dbReference>
<dbReference type="Gene3D" id="1.20.120.530">
    <property type="entry name" value="GntR ligand-binding domain-like"/>
    <property type="match status" value="1"/>
</dbReference>
<dbReference type="PRINTS" id="PR00035">
    <property type="entry name" value="HTHGNTR"/>
</dbReference>
<evidence type="ECO:0000256" key="3">
    <source>
        <dbReference type="ARBA" id="ARBA00023163"/>
    </source>
</evidence>
<accession>A0A2A6FQ97</accession>
<dbReference type="GO" id="GO:0003677">
    <property type="term" value="F:DNA binding"/>
    <property type="evidence" value="ECO:0007669"/>
    <property type="project" value="UniProtKB-KW"/>
</dbReference>
<dbReference type="SMART" id="SM00895">
    <property type="entry name" value="FCD"/>
    <property type="match status" value="1"/>
</dbReference>
<dbReference type="SUPFAM" id="SSF48008">
    <property type="entry name" value="GntR ligand-binding domain-like"/>
    <property type="match status" value="1"/>
</dbReference>
<dbReference type="GO" id="GO:0003700">
    <property type="term" value="F:DNA-binding transcription factor activity"/>
    <property type="evidence" value="ECO:0007669"/>
    <property type="project" value="InterPro"/>
</dbReference>
<keyword evidence="3" id="KW-0804">Transcription</keyword>
<dbReference type="InterPro" id="IPR036388">
    <property type="entry name" value="WH-like_DNA-bd_sf"/>
</dbReference>
<proteinExistence type="predicted"/>
<dbReference type="SMART" id="SM00345">
    <property type="entry name" value="HTH_GNTR"/>
    <property type="match status" value="1"/>
</dbReference>
<dbReference type="Proteomes" id="UP000219994">
    <property type="component" value="Unassembled WGS sequence"/>
</dbReference>
<evidence type="ECO:0000259" key="4">
    <source>
        <dbReference type="PROSITE" id="PS50949"/>
    </source>
</evidence>
<evidence type="ECO:0000256" key="1">
    <source>
        <dbReference type="ARBA" id="ARBA00023015"/>
    </source>
</evidence>
<comment type="caution">
    <text evidence="5">The sequence shown here is derived from an EMBL/GenBank/DDBJ whole genome shotgun (WGS) entry which is preliminary data.</text>
</comment>
<keyword evidence="2" id="KW-0238">DNA-binding</keyword>
<reference evidence="6" key="1">
    <citation type="submission" date="2017-03" db="EMBL/GenBank/DDBJ databases">
        <authorList>
            <person name="Lund M.B."/>
        </authorList>
    </citation>
    <scope>NUCLEOTIDE SEQUENCE [LARGE SCALE GENOMIC DNA]</scope>
</reference>
<dbReference type="PANTHER" id="PTHR43537:SF5">
    <property type="entry name" value="UXU OPERON TRANSCRIPTIONAL REGULATOR"/>
    <property type="match status" value="1"/>
</dbReference>
<dbReference type="AlphaFoldDB" id="A0A2A6FQ97"/>
<protein>
    <submittedName>
        <fullName evidence="5">GntR family transcriptional regulator</fullName>
    </submittedName>
</protein>